<evidence type="ECO:0000313" key="2">
    <source>
        <dbReference type="EMBL" id="JAH86264.1"/>
    </source>
</evidence>
<reference evidence="2" key="1">
    <citation type="submission" date="2014-11" db="EMBL/GenBank/DDBJ databases">
        <authorList>
            <person name="Amaro Gonzalez C."/>
        </authorList>
    </citation>
    <scope>NUCLEOTIDE SEQUENCE</scope>
</reference>
<protein>
    <submittedName>
        <fullName evidence="2">Uncharacterized protein</fullName>
    </submittedName>
</protein>
<organism evidence="2">
    <name type="scientific">Anguilla anguilla</name>
    <name type="common">European freshwater eel</name>
    <name type="synonym">Muraena anguilla</name>
    <dbReference type="NCBI Taxonomy" id="7936"/>
    <lineage>
        <taxon>Eukaryota</taxon>
        <taxon>Metazoa</taxon>
        <taxon>Chordata</taxon>
        <taxon>Craniata</taxon>
        <taxon>Vertebrata</taxon>
        <taxon>Euteleostomi</taxon>
        <taxon>Actinopterygii</taxon>
        <taxon>Neopterygii</taxon>
        <taxon>Teleostei</taxon>
        <taxon>Anguilliformes</taxon>
        <taxon>Anguillidae</taxon>
        <taxon>Anguilla</taxon>
    </lineage>
</organism>
<evidence type="ECO:0000256" key="1">
    <source>
        <dbReference type="SAM" id="Phobius"/>
    </source>
</evidence>
<keyword evidence="1" id="KW-1133">Transmembrane helix</keyword>
<name>A0A0E9W7C5_ANGAN</name>
<keyword evidence="1" id="KW-0472">Membrane</keyword>
<sequence length="73" mass="8030">MIQALNAAVKLVTATSEIAGTLPCVISVLLTVTHSLTAFFLFNLFFKITFTLTLPLNRQHWQVRTAKSGADHT</sequence>
<keyword evidence="1" id="KW-0812">Transmembrane</keyword>
<proteinExistence type="predicted"/>
<accession>A0A0E9W7C5</accession>
<dbReference type="AlphaFoldDB" id="A0A0E9W7C5"/>
<reference evidence="2" key="2">
    <citation type="journal article" date="2015" name="Fish Shellfish Immunol.">
        <title>Early steps in the European eel (Anguilla anguilla)-Vibrio vulnificus interaction in the gills: Role of the RtxA13 toxin.</title>
        <authorList>
            <person name="Callol A."/>
            <person name="Pajuelo D."/>
            <person name="Ebbesson L."/>
            <person name="Teles M."/>
            <person name="MacKenzie S."/>
            <person name="Amaro C."/>
        </authorList>
    </citation>
    <scope>NUCLEOTIDE SEQUENCE</scope>
</reference>
<dbReference type="EMBL" id="GBXM01022313">
    <property type="protein sequence ID" value="JAH86264.1"/>
    <property type="molecule type" value="Transcribed_RNA"/>
</dbReference>
<feature type="transmembrane region" description="Helical" evidence="1">
    <location>
        <begin position="20"/>
        <end position="46"/>
    </location>
</feature>